<evidence type="ECO:0000256" key="7">
    <source>
        <dbReference type="SAM" id="Phobius"/>
    </source>
</evidence>
<evidence type="ECO:0000313" key="10">
    <source>
        <dbReference type="Proteomes" id="UP000186917"/>
    </source>
</evidence>
<dbReference type="RefSeq" id="WP_076380547.1">
    <property type="nucleotide sequence ID" value="NZ_AP017422.1"/>
</dbReference>
<comment type="similarity">
    <text evidence="2">Belongs to the monovalent cation:proton antiporter 2 (CPA2) transporter (TC 2.A.37) family.</text>
</comment>
<dbReference type="EMBL" id="FTOR01000006">
    <property type="protein sequence ID" value="SIT25705.1"/>
    <property type="molecule type" value="Genomic_DNA"/>
</dbReference>
<feature type="transmembrane region" description="Helical" evidence="7">
    <location>
        <begin position="265"/>
        <end position="283"/>
    </location>
</feature>
<keyword evidence="5 7" id="KW-1133">Transmembrane helix</keyword>
<feature type="transmembrane region" description="Helical" evidence="7">
    <location>
        <begin position="215"/>
        <end position="245"/>
    </location>
</feature>
<protein>
    <submittedName>
        <fullName evidence="9">Transporter, CPA2 family</fullName>
    </submittedName>
</protein>
<dbReference type="GO" id="GO:1902600">
    <property type="term" value="P:proton transmembrane transport"/>
    <property type="evidence" value="ECO:0007669"/>
    <property type="project" value="InterPro"/>
</dbReference>
<evidence type="ECO:0000256" key="6">
    <source>
        <dbReference type="ARBA" id="ARBA00023136"/>
    </source>
</evidence>
<feature type="transmembrane region" description="Helical" evidence="7">
    <location>
        <begin position="290"/>
        <end position="311"/>
    </location>
</feature>
<sequence>MNNILFSVSILCLAILLLIFLLKKLHQPYLVAYILAGIVLGPYVSGIFHSAENISTLGEMGIIFLMFFLGLEIEVPDNKSILWKACIAQLIKTALSLLCAFFITKWFGWHTGNFILLAVILTFNSTAVVSEFLRRNGELSSDIGKTVLNILLLQDIMLAPVFTCFQWMEKGNTSFAHLLPAIAGCVLIFFLLRAVRNRNLFQLTFLKEIKKDHELQVFAGGFVCLGFALLAASMGLTGAIGSFIAGIYLSRTDVFNWLESALRPFKIFFVALFFVSIGLMLDIHYIKAHYSFIIAVTVLVMIINSLLSAIVFKWLRFTWKDSFQAGALLAQTGEFGLLACTVAFQLNIIDIDFFKTALSVMGLSLLLSSIWITLLRKVTGIIPSTIAGN</sequence>
<comment type="subcellular location">
    <subcellularLocation>
        <location evidence="1">Membrane</location>
        <topology evidence="1">Multi-pass membrane protein</topology>
    </subcellularLocation>
</comment>
<proteinExistence type="inferred from homology"/>
<dbReference type="PANTHER" id="PTHR42751:SF3">
    <property type="entry name" value="SODIUM_GLUTAMATE SYMPORTER"/>
    <property type="match status" value="1"/>
</dbReference>
<feature type="transmembrane region" description="Helical" evidence="7">
    <location>
        <begin position="114"/>
        <end position="134"/>
    </location>
</feature>
<name>A0A173MFT7_9BACT</name>
<dbReference type="Pfam" id="PF00999">
    <property type="entry name" value="Na_H_Exchanger"/>
    <property type="match status" value="1"/>
</dbReference>
<evidence type="ECO:0000256" key="5">
    <source>
        <dbReference type="ARBA" id="ARBA00022989"/>
    </source>
</evidence>
<feature type="transmembrane region" description="Helical" evidence="7">
    <location>
        <begin position="6"/>
        <end position="22"/>
    </location>
</feature>
<accession>A0A173MFT7</accession>
<evidence type="ECO:0000256" key="4">
    <source>
        <dbReference type="ARBA" id="ARBA00022692"/>
    </source>
</evidence>
<evidence type="ECO:0000256" key="1">
    <source>
        <dbReference type="ARBA" id="ARBA00004141"/>
    </source>
</evidence>
<dbReference type="GO" id="GO:0016020">
    <property type="term" value="C:membrane"/>
    <property type="evidence" value="ECO:0007669"/>
    <property type="project" value="UniProtKB-SubCell"/>
</dbReference>
<feature type="transmembrane region" description="Helical" evidence="7">
    <location>
        <begin position="85"/>
        <end position="108"/>
    </location>
</feature>
<dbReference type="KEGG" id="fln:FLA_2314"/>
<feature type="transmembrane region" description="Helical" evidence="7">
    <location>
        <begin position="54"/>
        <end position="73"/>
    </location>
</feature>
<keyword evidence="10" id="KW-1185">Reference proteome</keyword>
<evidence type="ECO:0000256" key="3">
    <source>
        <dbReference type="ARBA" id="ARBA00022448"/>
    </source>
</evidence>
<gene>
    <name evidence="9" type="ORF">SAMN05421788_106363</name>
</gene>
<evidence type="ECO:0000256" key="2">
    <source>
        <dbReference type="ARBA" id="ARBA00005551"/>
    </source>
</evidence>
<dbReference type="STRING" id="477680.SAMN05421788_106363"/>
<dbReference type="InterPro" id="IPR006153">
    <property type="entry name" value="Cation/H_exchanger_TM"/>
</dbReference>
<dbReference type="Gene3D" id="1.20.1530.20">
    <property type="match status" value="1"/>
</dbReference>
<feature type="transmembrane region" description="Helical" evidence="7">
    <location>
        <begin position="356"/>
        <end position="374"/>
    </location>
</feature>
<dbReference type="GO" id="GO:0015297">
    <property type="term" value="F:antiporter activity"/>
    <property type="evidence" value="ECO:0007669"/>
    <property type="project" value="InterPro"/>
</dbReference>
<reference evidence="10" key="1">
    <citation type="submission" date="2017-01" db="EMBL/GenBank/DDBJ databases">
        <authorList>
            <person name="Varghese N."/>
            <person name="Submissions S."/>
        </authorList>
    </citation>
    <scope>NUCLEOTIDE SEQUENCE [LARGE SCALE GENOMIC DNA]</scope>
    <source>
        <strain evidence="10">DSM 21054</strain>
    </source>
</reference>
<dbReference type="AlphaFoldDB" id="A0A173MFT7"/>
<dbReference type="PANTHER" id="PTHR42751">
    <property type="entry name" value="SODIUM/HYDROGEN EXCHANGER FAMILY/TRKA DOMAIN PROTEIN"/>
    <property type="match status" value="1"/>
</dbReference>
<feature type="transmembrane region" description="Helical" evidence="7">
    <location>
        <begin position="146"/>
        <end position="168"/>
    </location>
</feature>
<feature type="domain" description="Cation/H+ exchanger transmembrane" evidence="8">
    <location>
        <begin position="14"/>
        <end position="375"/>
    </location>
</feature>
<evidence type="ECO:0000313" key="9">
    <source>
        <dbReference type="EMBL" id="SIT25705.1"/>
    </source>
</evidence>
<feature type="transmembrane region" description="Helical" evidence="7">
    <location>
        <begin position="323"/>
        <end position="344"/>
    </location>
</feature>
<feature type="transmembrane region" description="Helical" evidence="7">
    <location>
        <begin position="29"/>
        <end position="48"/>
    </location>
</feature>
<dbReference type="InterPro" id="IPR038770">
    <property type="entry name" value="Na+/solute_symporter_sf"/>
</dbReference>
<keyword evidence="6 7" id="KW-0472">Membrane</keyword>
<evidence type="ECO:0000259" key="8">
    <source>
        <dbReference type="Pfam" id="PF00999"/>
    </source>
</evidence>
<keyword evidence="3" id="KW-0813">Transport</keyword>
<organism evidence="9 10">
    <name type="scientific">Filimonas lacunae</name>
    <dbReference type="NCBI Taxonomy" id="477680"/>
    <lineage>
        <taxon>Bacteria</taxon>
        <taxon>Pseudomonadati</taxon>
        <taxon>Bacteroidota</taxon>
        <taxon>Chitinophagia</taxon>
        <taxon>Chitinophagales</taxon>
        <taxon>Chitinophagaceae</taxon>
        <taxon>Filimonas</taxon>
    </lineage>
</organism>
<keyword evidence="4 7" id="KW-0812">Transmembrane</keyword>
<feature type="transmembrane region" description="Helical" evidence="7">
    <location>
        <begin position="174"/>
        <end position="195"/>
    </location>
</feature>
<dbReference type="Proteomes" id="UP000186917">
    <property type="component" value="Unassembled WGS sequence"/>
</dbReference>